<dbReference type="GO" id="GO:0005829">
    <property type="term" value="C:cytosol"/>
    <property type="evidence" value="ECO:0007669"/>
    <property type="project" value="TreeGrafter"/>
</dbReference>
<dbReference type="PANTHER" id="PTHR24567:SF75">
    <property type="entry name" value="FUMARATE AND NITRATE REDUCTION REGULATORY PROTEIN"/>
    <property type="match status" value="1"/>
</dbReference>
<proteinExistence type="predicted"/>
<feature type="domain" description="HTH crp-type" evidence="6">
    <location>
        <begin position="169"/>
        <end position="242"/>
    </location>
</feature>
<reference evidence="7 8" key="1">
    <citation type="submission" date="2024-02" db="EMBL/GenBank/DDBJ databases">
        <title>Genome sequence of Aquincola sp. MAHUQ-54.</title>
        <authorList>
            <person name="Huq M.A."/>
        </authorList>
    </citation>
    <scope>NUCLEOTIDE SEQUENCE [LARGE SCALE GENOMIC DNA]</scope>
    <source>
        <strain evidence="7 8">MAHUQ-54</strain>
    </source>
</reference>
<dbReference type="InterPro" id="IPR014710">
    <property type="entry name" value="RmlC-like_jellyroll"/>
</dbReference>
<dbReference type="Pfam" id="PF13545">
    <property type="entry name" value="HTH_Crp_2"/>
    <property type="match status" value="1"/>
</dbReference>
<dbReference type="Gene3D" id="2.60.120.10">
    <property type="entry name" value="Jelly Rolls"/>
    <property type="match status" value="1"/>
</dbReference>
<dbReference type="Proteomes" id="UP001336250">
    <property type="component" value="Unassembled WGS sequence"/>
</dbReference>
<keyword evidence="3" id="KW-0804">Transcription</keyword>
<feature type="domain" description="Cyclic nucleotide-binding" evidence="5">
    <location>
        <begin position="31"/>
        <end position="137"/>
    </location>
</feature>
<dbReference type="PROSITE" id="PS51063">
    <property type="entry name" value="HTH_CRP_2"/>
    <property type="match status" value="1"/>
</dbReference>
<dbReference type="InterPro" id="IPR050397">
    <property type="entry name" value="Env_Response_Regulators"/>
</dbReference>
<feature type="region of interest" description="Disordered" evidence="4">
    <location>
        <begin position="1"/>
        <end position="22"/>
    </location>
</feature>
<evidence type="ECO:0000313" key="7">
    <source>
        <dbReference type="EMBL" id="MEF7616704.1"/>
    </source>
</evidence>
<dbReference type="GO" id="GO:0003700">
    <property type="term" value="F:DNA-binding transcription factor activity"/>
    <property type="evidence" value="ECO:0007669"/>
    <property type="project" value="InterPro"/>
</dbReference>
<dbReference type="Pfam" id="PF00027">
    <property type="entry name" value="cNMP_binding"/>
    <property type="match status" value="1"/>
</dbReference>
<dbReference type="SUPFAM" id="SSF51206">
    <property type="entry name" value="cAMP-binding domain-like"/>
    <property type="match status" value="1"/>
</dbReference>
<dbReference type="Gene3D" id="1.10.10.10">
    <property type="entry name" value="Winged helix-like DNA-binding domain superfamily/Winged helix DNA-binding domain"/>
    <property type="match status" value="1"/>
</dbReference>
<dbReference type="CDD" id="cd00038">
    <property type="entry name" value="CAP_ED"/>
    <property type="match status" value="1"/>
</dbReference>
<dbReference type="GO" id="GO:0003677">
    <property type="term" value="F:DNA binding"/>
    <property type="evidence" value="ECO:0007669"/>
    <property type="project" value="UniProtKB-KW"/>
</dbReference>
<dbReference type="AlphaFoldDB" id="A0AAW9QBY4"/>
<evidence type="ECO:0000256" key="1">
    <source>
        <dbReference type="ARBA" id="ARBA00023015"/>
    </source>
</evidence>
<keyword evidence="1" id="KW-0805">Transcription regulation</keyword>
<dbReference type="EMBL" id="JAZIBG010000048">
    <property type="protein sequence ID" value="MEF7616704.1"/>
    <property type="molecule type" value="Genomic_DNA"/>
</dbReference>
<dbReference type="InterPro" id="IPR012318">
    <property type="entry name" value="HTH_CRP"/>
</dbReference>
<gene>
    <name evidence="7" type="ORF">V4F39_22510</name>
</gene>
<dbReference type="InterPro" id="IPR000595">
    <property type="entry name" value="cNMP-bd_dom"/>
</dbReference>
<dbReference type="PRINTS" id="PR00034">
    <property type="entry name" value="HTHCRP"/>
</dbReference>
<evidence type="ECO:0000313" key="8">
    <source>
        <dbReference type="Proteomes" id="UP001336250"/>
    </source>
</evidence>
<keyword evidence="2" id="KW-0238">DNA-binding</keyword>
<dbReference type="InterPro" id="IPR036388">
    <property type="entry name" value="WH-like_DNA-bd_sf"/>
</dbReference>
<dbReference type="InterPro" id="IPR036390">
    <property type="entry name" value="WH_DNA-bd_sf"/>
</dbReference>
<dbReference type="SMART" id="SM00419">
    <property type="entry name" value="HTH_CRP"/>
    <property type="match status" value="1"/>
</dbReference>
<evidence type="ECO:0000256" key="4">
    <source>
        <dbReference type="SAM" id="MobiDB-lite"/>
    </source>
</evidence>
<evidence type="ECO:0000256" key="2">
    <source>
        <dbReference type="ARBA" id="ARBA00023125"/>
    </source>
</evidence>
<sequence>MNASSSTVAPPRAQQHPGSLALRPSDGARELIQILDADTASATAQVLWRLGIPRRRVKGLAALFNEGDSVESLYVVQVGTFKLLKTAEDGYEQVLGFCSRGDVLGGDGLWSHRHPTAAVALEDSSVFALPLNSLQRLTDELPTFDRALQGALSRQLAAAAEVAEVMAAVSAEVRLARFLVQRSSRMVELGESPRHLLLRMSRRDIASALGVAHETVSRSFGILAEWGYLRVDNRNIEILDLEGIRACSRSTRGLLEPRAHARS</sequence>
<organism evidence="7 8">
    <name type="scientific">Aquincola agrisoli</name>
    <dbReference type="NCBI Taxonomy" id="3119538"/>
    <lineage>
        <taxon>Bacteria</taxon>
        <taxon>Pseudomonadati</taxon>
        <taxon>Pseudomonadota</taxon>
        <taxon>Betaproteobacteria</taxon>
        <taxon>Burkholderiales</taxon>
        <taxon>Sphaerotilaceae</taxon>
        <taxon>Aquincola</taxon>
    </lineage>
</organism>
<dbReference type="SMART" id="SM00100">
    <property type="entry name" value="cNMP"/>
    <property type="match status" value="1"/>
</dbReference>
<keyword evidence="8" id="KW-1185">Reference proteome</keyword>
<dbReference type="RefSeq" id="WP_332292264.1">
    <property type="nucleotide sequence ID" value="NZ_JAZIBG010000048.1"/>
</dbReference>
<dbReference type="InterPro" id="IPR018335">
    <property type="entry name" value="Tscrpt_reg_HTH_Crp-type_CS"/>
</dbReference>
<dbReference type="InterPro" id="IPR018490">
    <property type="entry name" value="cNMP-bd_dom_sf"/>
</dbReference>
<comment type="caution">
    <text evidence="7">The sequence shown here is derived from an EMBL/GenBank/DDBJ whole genome shotgun (WGS) entry which is preliminary data.</text>
</comment>
<protein>
    <submittedName>
        <fullName evidence="7">Cyclic nucleotide-binding domain-containing protein</fullName>
    </submittedName>
</protein>
<evidence type="ECO:0000259" key="6">
    <source>
        <dbReference type="PROSITE" id="PS51063"/>
    </source>
</evidence>
<evidence type="ECO:0000259" key="5">
    <source>
        <dbReference type="PROSITE" id="PS50042"/>
    </source>
</evidence>
<evidence type="ECO:0000256" key="3">
    <source>
        <dbReference type="ARBA" id="ARBA00023163"/>
    </source>
</evidence>
<accession>A0AAW9QBY4</accession>
<dbReference type="PANTHER" id="PTHR24567">
    <property type="entry name" value="CRP FAMILY TRANSCRIPTIONAL REGULATORY PROTEIN"/>
    <property type="match status" value="1"/>
</dbReference>
<dbReference type="PROSITE" id="PS00042">
    <property type="entry name" value="HTH_CRP_1"/>
    <property type="match status" value="1"/>
</dbReference>
<name>A0AAW9QBY4_9BURK</name>
<dbReference type="PROSITE" id="PS50042">
    <property type="entry name" value="CNMP_BINDING_3"/>
    <property type="match status" value="1"/>
</dbReference>
<dbReference type="SUPFAM" id="SSF46785">
    <property type="entry name" value="Winged helix' DNA-binding domain"/>
    <property type="match status" value="1"/>
</dbReference>